<feature type="domain" description="SnoaL-like" evidence="1">
    <location>
        <begin position="5"/>
        <end position="100"/>
    </location>
</feature>
<evidence type="ECO:0000313" key="2">
    <source>
        <dbReference type="EMBL" id="SKB07293.1"/>
    </source>
</evidence>
<protein>
    <submittedName>
        <fullName evidence="2">SnoaL-like domain-containing protein</fullName>
    </submittedName>
</protein>
<dbReference type="AlphaFoldDB" id="A0A1T4Z070"/>
<sequence length="137" mass="14880">MKAFRELVERSIATGSLAGVEDLLADDVVFRSPVAHKPYPGKAITTAILNGVARVFEDLHYVSSIEEENRSALVFEARIGDITVNGCDFITTNDEGLITEFTVMVRPMSGATALMEAMGAQFPQIQADAVAFAEQQR</sequence>
<accession>A0A1T4Z070</accession>
<dbReference type="Pfam" id="PF12680">
    <property type="entry name" value="SnoaL_2"/>
    <property type="match status" value="1"/>
</dbReference>
<dbReference type="Gene3D" id="3.10.450.50">
    <property type="match status" value="1"/>
</dbReference>
<dbReference type="STRING" id="1736691.SAMN06295964_1642"/>
<dbReference type="OrthoDB" id="1163083at2"/>
<dbReference type="RefSeq" id="WP_153302929.1">
    <property type="nucleotide sequence ID" value="NZ_LT796768.1"/>
</dbReference>
<evidence type="ECO:0000259" key="1">
    <source>
        <dbReference type="Pfam" id="PF12680"/>
    </source>
</evidence>
<proteinExistence type="predicted"/>
<gene>
    <name evidence="2" type="ORF">SAMN06295964_1642</name>
</gene>
<dbReference type="SUPFAM" id="SSF54427">
    <property type="entry name" value="NTF2-like"/>
    <property type="match status" value="1"/>
</dbReference>
<dbReference type="InterPro" id="IPR037401">
    <property type="entry name" value="SnoaL-like"/>
</dbReference>
<keyword evidence="3" id="KW-1185">Reference proteome</keyword>
<organism evidence="2 3">
    <name type="scientific">Aeromicrobium choanae</name>
    <dbReference type="NCBI Taxonomy" id="1736691"/>
    <lineage>
        <taxon>Bacteria</taxon>
        <taxon>Bacillati</taxon>
        <taxon>Actinomycetota</taxon>
        <taxon>Actinomycetes</taxon>
        <taxon>Propionibacteriales</taxon>
        <taxon>Nocardioidaceae</taxon>
        <taxon>Aeromicrobium</taxon>
    </lineage>
</organism>
<dbReference type="InterPro" id="IPR032710">
    <property type="entry name" value="NTF2-like_dom_sf"/>
</dbReference>
<reference evidence="3" key="1">
    <citation type="submission" date="2017-02" db="EMBL/GenBank/DDBJ databases">
        <authorList>
            <person name="Varghese N."/>
            <person name="Submissions S."/>
        </authorList>
    </citation>
    <scope>NUCLEOTIDE SEQUENCE [LARGE SCALE GENOMIC DNA]</scope>
    <source>
        <strain evidence="3">9H-4</strain>
    </source>
</reference>
<evidence type="ECO:0000313" key="3">
    <source>
        <dbReference type="Proteomes" id="UP000191040"/>
    </source>
</evidence>
<name>A0A1T4Z070_9ACTN</name>
<dbReference type="EMBL" id="LT796768">
    <property type="protein sequence ID" value="SKB07293.1"/>
    <property type="molecule type" value="Genomic_DNA"/>
</dbReference>
<dbReference type="Proteomes" id="UP000191040">
    <property type="component" value="Chromosome I"/>
</dbReference>